<proteinExistence type="predicted"/>
<protein>
    <recommendedName>
        <fullName evidence="4">Bulb-type lectin domain-containing protein</fullName>
    </recommendedName>
</protein>
<evidence type="ECO:0000313" key="5">
    <source>
        <dbReference type="EMBL" id="KAE7997184.1"/>
    </source>
</evidence>
<dbReference type="PANTHER" id="PTHR32444:SF247">
    <property type="entry name" value="OS01G0958200 PROTEIN"/>
    <property type="match status" value="1"/>
</dbReference>
<dbReference type="SUPFAM" id="SSF51110">
    <property type="entry name" value="alpha-D-mannose-specific plant lectins"/>
    <property type="match status" value="1"/>
</dbReference>
<gene>
    <name evidence="5" type="ORF">FH972_001839</name>
</gene>
<accession>A0A5N6QFM7</accession>
<organism evidence="5 6">
    <name type="scientific">Carpinus fangiana</name>
    <dbReference type="NCBI Taxonomy" id="176857"/>
    <lineage>
        <taxon>Eukaryota</taxon>
        <taxon>Viridiplantae</taxon>
        <taxon>Streptophyta</taxon>
        <taxon>Embryophyta</taxon>
        <taxon>Tracheophyta</taxon>
        <taxon>Spermatophyta</taxon>
        <taxon>Magnoliopsida</taxon>
        <taxon>eudicotyledons</taxon>
        <taxon>Gunneridae</taxon>
        <taxon>Pentapetalae</taxon>
        <taxon>rosids</taxon>
        <taxon>fabids</taxon>
        <taxon>Fagales</taxon>
        <taxon>Betulaceae</taxon>
        <taxon>Carpinus</taxon>
    </lineage>
</organism>
<keyword evidence="6" id="KW-1185">Reference proteome</keyword>
<sequence>MDSGNLVFSDDDHELAKVQWESFKDPTDTFLPGMNIHQIWLISWKSEVDPGLGQFTFKQDQQEGNYVISKEPGVDYWRNIWIGGSSDEMPDGIDMLTNLSNSGNFSYESCNINNWPFVCKCLPGFHPTNQGN</sequence>
<dbReference type="Proteomes" id="UP000327013">
    <property type="component" value="Chromosome 1"/>
</dbReference>
<evidence type="ECO:0000256" key="3">
    <source>
        <dbReference type="ARBA" id="ARBA00023180"/>
    </source>
</evidence>
<reference evidence="5 6" key="1">
    <citation type="submission" date="2019-06" db="EMBL/GenBank/DDBJ databases">
        <title>A chromosomal-level reference genome of Carpinus fangiana (Coryloideae, Betulaceae).</title>
        <authorList>
            <person name="Yang X."/>
            <person name="Wang Z."/>
            <person name="Zhang L."/>
            <person name="Hao G."/>
            <person name="Liu J."/>
            <person name="Yang Y."/>
        </authorList>
    </citation>
    <scope>NUCLEOTIDE SEQUENCE [LARGE SCALE GENOMIC DNA]</scope>
    <source>
        <strain evidence="5">Cfa_2016G</strain>
        <tissue evidence="5">Leaf</tissue>
    </source>
</reference>
<evidence type="ECO:0000256" key="2">
    <source>
        <dbReference type="ARBA" id="ARBA00023157"/>
    </source>
</evidence>
<dbReference type="InterPro" id="IPR036426">
    <property type="entry name" value="Bulb-type_lectin_dom_sf"/>
</dbReference>
<name>A0A5N6QFM7_9ROSI</name>
<evidence type="ECO:0000259" key="4">
    <source>
        <dbReference type="Pfam" id="PF01453"/>
    </source>
</evidence>
<dbReference type="OrthoDB" id="1741851at2759"/>
<keyword evidence="2" id="KW-1015">Disulfide bond</keyword>
<keyword evidence="3" id="KW-0325">Glycoprotein</keyword>
<evidence type="ECO:0000256" key="1">
    <source>
        <dbReference type="ARBA" id="ARBA00022729"/>
    </source>
</evidence>
<dbReference type="PANTHER" id="PTHR32444">
    <property type="entry name" value="BULB-TYPE LECTIN DOMAIN-CONTAINING PROTEIN"/>
    <property type="match status" value="1"/>
</dbReference>
<dbReference type="Pfam" id="PF01453">
    <property type="entry name" value="B_lectin"/>
    <property type="match status" value="1"/>
</dbReference>
<dbReference type="AlphaFoldDB" id="A0A5N6QFM7"/>
<keyword evidence="1" id="KW-0732">Signal</keyword>
<dbReference type="InterPro" id="IPR001480">
    <property type="entry name" value="Bulb-type_lectin_dom"/>
</dbReference>
<feature type="domain" description="Bulb-type lectin" evidence="4">
    <location>
        <begin position="1"/>
        <end position="37"/>
    </location>
</feature>
<evidence type="ECO:0000313" key="6">
    <source>
        <dbReference type="Proteomes" id="UP000327013"/>
    </source>
</evidence>
<dbReference type="EMBL" id="CM017321">
    <property type="protein sequence ID" value="KAE7997184.1"/>
    <property type="molecule type" value="Genomic_DNA"/>
</dbReference>